<evidence type="ECO:0000256" key="2">
    <source>
        <dbReference type="ARBA" id="ARBA00022857"/>
    </source>
</evidence>
<dbReference type="Proteomes" id="UP000000323">
    <property type="component" value="Chromosome 1"/>
</dbReference>
<evidence type="ECO:0000259" key="4">
    <source>
        <dbReference type="Pfam" id="PF01872"/>
    </source>
</evidence>
<dbReference type="SUPFAM" id="SSF53597">
    <property type="entry name" value="Dihydrofolate reductase-like"/>
    <property type="match status" value="1"/>
</dbReference>
<dbReference type="eggNOG" id="COG1985">
    <property type="taxonomic scope" value="Bacteria"/>
</dbReference>
<dbReference type="AlphaFoldDB" id="D1CG56"/>
<evidence type="ECO:0000313" key="5">
    <source>
        <dbReference type="EMBL" id="ACZ41912.1"/>
    </source>
</evidence>
<evidence type="ECO:0000256" key="1">
    <source>
        <dbReference type="ARBA" id="ARBA00005104"/>
    </source>
</evidence>
<dbReference type="PANTHER" id="PTHR38011">
    <property type="entry name" value="DIHYDROFOLATE REDUCTASE FAMILY PROTEIN (AFU_ORTHOLOGUE AFUA_8G06820)"/>
    <property type="match status" value="1"/>
</dbReference>
<feature type="domain" description="Bacterial bifunctional deaminase-reductase C-terminal" evidence="4">
    <location>
        <begin position="27"/>
        <end position="233"/>
    </location>
</feature>
<keyword evidence="6" id="KW-1185">Reference proteome</keyword>
<dbReference type="STRING" id="525904.Tter_0996"/>
<name>D1CG56_THET1</name>
<accession>D1CG56</accession>
<keyword evidence="2" id="KW-0521">NADP</keyword>
<dbReference type="InterPro" id="IPR050765">
    <property type="entry name" value="Riboflavin_Biosynth_HTPR"/>
</dbReference>
<keyword evidence="3" id="KW-0560">Oxidoreductase</keyword>
<organism evidence="5 6">
    <name type="scientific">Thermobaculum terrenum (strain ATCC BAA-798 / CCMEE 7001 / YNP1)</name>
    <dbReference type="NCBI Taxonomy" id="525904"/>
    <lineage>
        <taxon>Bacteria</taxon>
        <taxon>Bacillati</taxon>
        <taxon>Chloroflexota</taxon>
        <taxon>Chloroflexia</taxon>
        <taxon>Candidatus Thermobaculales</taxon>
        <taxon>Candidatus Thermobaculaceae</taxon>
        <taxon>Thermobaculum</taxon>
    </lineage>
</organism>
<dbReference type="EMBL" id="CP001825">
    <property type="protein sequence ID" value="ACZ41912.1"/>
    <property type="molecule type" value="Genomic_DNA"/>
</dbReference>
<dbReference type="Pfam" id="PF01872">
    <property type="entry name" value="RibD_C"/>
    <property type="match status" value="1"/>
</dbReference>
<dbReference type="GO" id="GO:0009231">
    <property type="term" value="P:riboflavin biosynthetic process"/>
    <property type="evidence" value="ECO:0007669"/>
    <property type="project" value="InterPro"/>
</dbReference>
<evidence type="ECO:0000313" key="6">
    <source>
        <dbReference type="Proteomes" id="UP000000323"/>
    </source>
</evidence>
<dbReference type="Gene3D" id="3.40.430.10">
    <property type="entry name" value="Dihydrofolate Reductase, subunit A"/>
    <property type="match status" value="1"/>
</dbReference>
<protein>
    <submittedName>
        <fullName evidence="5">Bifunctional deaminase-reductase domain protein</fullName>
    </submittedName>
</protein>
<proteinExistence type="predicted"/>
<gene>
    <name evidence="5" type="ordered locus">Tter_0996</name>
</gene>
<dbReference type="InterPro" id="IPR002734">
    <property type="entry name" value="RibDG_C"/>
</dbReference>
<comment type="pathway">
    <text evidence="1">Cofactor biosynthesis; riboflavin biosynthesis.</text>
</comment>
<sequence>MLQVYPCLRECRLTDVYTDLWLPIDEPYVYMNMVTTVDGRATIDGKAYPIGDDADHYLMRRLRSFADAVIVGAGTARNERVSVDIPEDMQHERVAAGKSANPRLVIVSGQGEVKLYKSLMELGKENLIIFGSNKSLLDLSDYASVHVSSHPYPKPEEVISTLRNQYGLTRLLLEGGPKLNAAFIESGSVNELFWTIAPKVIGKEGLPMVMPTSNLPVKTQLQLVSLYVSDSEIFTRYKFVE</sequence>
<reference evidence="6" key="1">
    <citation type="journal article" date="2010" name="Stand. Genomic Sci.">
        <title>Complete genome sequence of 'Thermobaculum terrenum' type strain (YNP1).</title>
        <authorList>
            <person name="Kiss H."/>
            <person name="Cleland D."/>
            <person name="Lapidus A."/>
            <person name="Lucas S."/>
            <person name="Glavina Del Rio T."/>
            <person name="Nolan M."/>
            <person name="Tice H."/>
            <person name="Han C."/>
            <person name="Goodwin L."/>
            <person name="Pitluck S."/>
            <person name="Liolios K."/>
            <person name="Ivanova N."/>
            <person name="Mavromatis K."/>
            <person name="Ovchinnikova G."/>
            <person name="Pati A."/>
            <person name="Chen A."/>
            <person name="Palaniappan K."/>
            <person name="Land M."/>
            <person name="Hauser L."/>
            <person name="Chang Y."/>
            <person name="Jeffries C."/>
            <person name="Lu M."/>
            <person name="Brettin T."/>
            <person name="Detter J."/>
            <person name="Goker M."/>
            <person name="Tindall B."/>
            <person name="Beck B."/>
            <person name="McDermott T."/>
            <person name="Woyke T."/>
            <person name="Bristow J."/>
            <person name="Eisen J."/>
            <person name="Markowitz V."/>
            <person name="Hugenholtz P."/>
            <person name="Kyrpides N."/>
            <person name="Klenk H."/>
            <person name="Cheng J."/>
        </authorList>
    </citation>
    <scope>NUCLEOTIDE SEQUENCE [LARGE SCALE GENOMIC DNA]</scope>
    <source>
        <strain evidence="6">ATCC BAA-798 / YNP1</strain>
    </source>
</reference>
<dbReference type="HOGENOM" id="CLU_036590_7_0_0"/>
<dbReference type="GO" id="GO:0008703">
    <property type="term" value="F:5-amino-6-(5-phosphoribosylamino)uracil reductase activity"/>
    <property type="evidence" value="ECO:0007669"/>
    <property type="project" value="InterPro"/>
</dbReference>
<dbReference type="PANTHER" id="PTHR38011:SF7">
    <property type="entry name" value="2,5-DIAMINO-6-RIBOSYLAMINO-4(3H)-PYRIMIDINONE 5'-PHOSPHATE REDUCTASE"/>
    <property type="match status" value="1"/>
</dbReference>
<dbReference type="InterPro" id="IPR024072">
    <property type="entry name" value="DHFR-like_dom_sf"/>
</dbReference>
<dbReference type="KEGG" id="ttr:Tter_0996"/>
<evidence type="ECO:0000256" key="3">
    <source>
        <dbReference type="ARBA" id="ARBA00023002"/>
    </source>
</evidence>
<dbReference type="OrthoDB" id="9800865at2"/>